<dbReference type="EMBL" id="WIUZ02000006">
    <property type="protein sequence ID" value="KAF9786263.1"/>
    <property type="molecule type" value="Genomic_DNA"/>
</dbReference>
<feature type="domain" description="NACHT" evidence="3">
    <location>
        <begin position="342"/>
        <end position="484"/>
    </location>
</feature>
<evidence type="ECO:0000256" key="1">
    <source>
        <dbReference type="ARBA" id="ARBA00022737"/>
    </source>
</evidence>
<evidence type="ECO:0000313" key="4">
    <source>
        <dbReference type="EMBL" id="KAF9786263.1"/>
    </source>
</evidence>
<evidence type="ECO:0000259" key="3">
    <source>
        <dbReference type="PROSITE" id="PS50837"/>
    </source>
</evidence>
<feature type="region of interest" description="Disordered" evidence="2">
    <location>
        <begin position="36"/>
        <end position="146"/>
    </location>
</feature>
<dbReference type="SUPFAM" id="SSF101908">
    <property type="entry name" value="Putative isomerase YbhE"/>
    <property type="match status" value="1"/>
</dbReference>
<gene>
    <name evidence="4" type="ORF">BJ322DRAFT_775760</name>
</gene>
<evidence type="ECO:0000256" key="2">
    <source>
        <dbReference type="SAM" id="MobiDB-lite"/>
    </source>
</evidence>
<dbReference type="InterPro" id="IPR027417">
    <property type="entry name" value="P-loop_NTPase"/>
</dbReference>
<name>A0A9P6L838_9AGAM</name>
<dbReference type="InterPro" id="IPR015943">
    <property type="entry name" value="WD40/YVTN_repeat-like_dom_sf"/>
</dbReference>
<sequence length="1450" mass="161821">MSLKKYKKLRQPSREPASLGIPTQIALGALGINVDLDLGTGAEGGSDGKGSKIVFQARDVGQRLHASGASTQTPEHKGDVTPVHEQEREREVPSNAPNEQRDPIAPDLPAAESGPRGRDPEGEDIGGDLIGEDAHDPIQSGRSKTVERGWKDRAIGGTALVFDVAMGISEAFSPLKAALQTVSVVYGQYKETAAVKEKIDVLHSRIGVLEEVFGKPTRDEAEKNRRKELLTKLTATEETLQSLTQKSALLRFTDHVQDNEDVSGLLEDLREAINDYQMVQQMAIYEQGCKLIDAADMAVLNNLRCTQGAEFRHGDRKGCLKGTRGAILDEIEIWTRDFNRLPVYWLNGVAGSGKSTIAQTIAERMFADGRLGASFFCSRDFEDRSNLQLIFPTLAVQLARRYTEFRSAFIPLVQSDPGVAHESLYNQMDKLIVRPLQESGISAVIVIDALDECQDEEPASAILSVLGRFLSEVPEVKFFLTGRPELRIREGFRLPLLVSATDIFVLHEVKSDQVDNDIHLFFKNSLMELARRRQLGSDDWPTKAHLDLLCKRAAGLFVYAVATIKFIDHKSNPPKEQLDRILQLPESSLYEGRTRVMKSTTTDSLYTGILQEAFCDEAPEDDYKVRAILGALVLAKNPLSPSTIATLLDLTTEGVFQRFSLIQSLLTLKEINDPVKPFHKSFPDFIIDPHRCTNPRFCVYPPEQHTELLIGCLELMNQRLKKNMCKLPEAVMNSEIDDLEERKEKYLDCALQYACRSWHKHLVNEHTAHRSKITSLLHHFLEKKFLFWLEVLSVLGTVKSAIDALGVTVKWLEESPTLSLANDCFHFVTRLFEVISMSAPHIYHTALLLSPKESTVWMLYRGQASPLVKVVRGRPTSWDPRVIGVRVPGEICTVAWSPCSQFIAFAWEECPDILIVDSVTLKQLYTMHSSEEMISWESIVFSPDSCLLSGYSFLDDWIISWDLQTGGQISIISTSETGRCSSMAYSGCGTMLGGIFDEITIIIYNILSGTCISSHSVQQPIVETLWTQSEYLQFATVESESIVIWQVRFASDDTPTKINSLSTPKNLSTKLVLHPTLFRIAFILEGRILVWDAQEHDFLLDSMDVENPITMSFSADGSLFMCGTGGPEFYLWKESPKGYNFHQKGASSAVFATPVISPDGGSVISSGGSILQLWHMENFPTSLPIVITPRSLHTRGDKFLLDFSPDESAVAVAEQLGKTVTVLSLKSGNPQLVINTEMEICGMKMTGDKLIVVGNGKILTWDLLAESYDLNRGNICNDPQTTTFTHHSVVTEFLHASISPDLNYVAIGDPHKKSEGLCIYDTHTGDKLATAKSGLSINSFAQGGDEIWCGWHNGAGERWMIIREDGSNAIKMKQLSQREDPQSGFFWHSPSGYQISDDGWILSSSGKRLFWLPHYWRPEKKLQKCWSKKFLAVWNLDLFEPIILELKLEA</sequence>
<dbReference type="Gene3D" id="3.40.50.300">
    <property type="entry name" value="P-loop containing nucleotide triphosphate hydrolases"/>
    <property type="match status" value="1"/>
</dbReference>
<reference evidence="4" key="1">
    <citation type="journal article" date="2020" name="Nat. Commun.">
        <title>Large-scale genome sequencing of mycorrhizal fungi provides insights into the early evolution of symbiotic traits.</title>
        <authorList>
            <person name="Miyauchi S."/>
            <person name="Kiss E."/>
            <person name="Kuo A."/>
            <person name="Drula E."/>
            <person name="Kohler A."/>
            <person name="Sanchez-Garcia M."/>
            <person name="Morin E."/>
            <person name="Andreopoulos B."/>
            <person name="Barry K.W."/>
            <person name="Bonito G."/>
            <person name="Buee M."/>
            <person name="Carver A."/>
            <person name="Chen C."/>
            <person name="Cichocki N."/>
            <person name="Clum A."/>
            <person name="Culley D."/>
            <person name="Crous P.W."/>
            <person name="Fauchery L."/>
            <person name="Girlanda M."/>
            <person name="Hayes R.D."/>
            <person name="Keri Z."/>
            <person name="LaButti K."/>
            <person name="Lipzen A."/>
            <person name="Lombard V."/>
            <person name="Magnuson J."/>
            <person name="Maillard F."/>
            <person name="Murat C."/>
            <person name="Nolan M."/>
            <person name="Ohm R.A."/>
            <person name="Pangilinan J."/>
            <person name="Pereira M.F."/>
            <person name="Perotto S."/>
            <person name="Peter M."/>
            <person name="Pfister S."/>
            <person name="Riley R."/>
            <person name="Sitrit Y."/>
            <person name="Stielow J.B."/>
            <person name="Szollosi G."/>
            <person name="Zifcakova L."/>
            <person name="Stursova M."/>
            <person name="Spatafora J.W."/>
            <person name="Tedersoo L."/>
            <person name="Vaario L.M."/>
            <person name="Yamada A."/>
            <person name="Yan M."/>
            <person name="Wang P."/>
            <person name="Xu J."/>
            <person name="Bruns T."/>
            <person name="Baldrian P."/>
            <person name="Vilgalys R."/>
            <person name="Dunand C."/>
            <person name="Henrissat B."/>
            <person name="Grigoriev I.V."/>
            <person name="Hibbett D."/>
            <person name="Nagy L.G."/>
            <person name="Martin F.M."/>
        </authorList>
    </citation>
    <scope>NUCLEOTIDE SEQUENCE</scope>
    <source>
        <strain evidence="4">UH-Tt-Lm1</strain>
    </source>
</reference>
<proteinExistence type="predicted"/>
<feature type="compositionally biased region" description="Basic and acidic residues" evidence="2">
    <location>
        <begin position="74"/>
        <end position="92"/>
    </location>
</feature>
<dbReference type="InterPro" id="IPR007111">
    <property type="entry name" value="NACHT_NTPase"/>
</dbReference>
<reference evidence="4" key="2">
    <citation type="submission" date="2020-11" db="EMBL/GenBank/DDBJ databases">
        <authorList>
            <consortium name="DOE Joint Genome Institute"/>
            <person name="Kuo A."/>
            <person name="Miyauchi S."/>
            <person name="Kiss E."/>
            <person name="Drula E."/>
            <person name="Kohler A."/>
            <person name="Sanchez-Garcia M."/>
            <person name="Andreopoulos B."/>
            <person name="Barry K.W."/>
            <person name="Bonito G."/>
            <person name="Buee M."/>
            <person name="Carver A."/>
            <person name="Chen C."/>
            <person name="Cichocki N."/>
            <person name="Clum A."/>
            <person name="Culley D."/>
            <person name="Crous P.W."/>
            <person name="Fauchery L."/>
            <person name="Girlanda M."/>
            <person name="Hayes R."/>
            <person name="Keri Z."/>
            <person name="Labutti K."/>
            <person name="Lipzen A."/>
            <person name="Lombard V."/>
            <person name="Magnuson J."/>
            <person name="Maillard F."/>
            <person name="Morin E."/>
            <person name="Murat C."/>
            <person name="Nolan M."/>
            <person name="Ohm R."/>
            <person name="Pangilinan J."/>
            <person name="Pereira M."/>
            <person name="Perotto S."/>
            <person name="Peter M."/>
            <person name="Riley R."/>
            <person name="Sitrit Y."/>
            <person name="Stielow B."/>
            <person name="Szollosi G."/>
            <person name="Zifcakova L."/>
            <person name="Stursova M."/>
            <person name="Spatafora J.W."/>
            <person name="Tedersoo L."/>
            <person name="Vaario L.-M."/>
            <person name="Yamada A."/>
            <person name="Yan M."/>
            <person name="Wang P."/>
            <person name="Xu J."/>
            <person name="Bruns T."/>
            <person name="Baldrian P."/>
            <person name="Vilgalys R."/>
            <person name="Henrissat B."/>
            <person name="Grigoriev I.V."/>
            <person name="Hibbett D."/>
            <person name="Nagy L.G."/>
            <person name="Martin F.M."/>
        </authorList>
    </citation>
    <scope>NUCLEOTIDE SEQUENCE</scope>
    <source>
        <strain evidence="4">UH-Tt-Lm1</strain>
    </source>
</reference>
<protein>
    <recommendedName>
        <fullName evidence="3">NACHT domain-containing protein</fullName>
    </recommendedName>
</protein>
<dbReference type="Gene3D" id="2.130.10.10">
    <property type="entry name" value="YVTN repeat-like/Quinoprotein amine dehydrogenase"/>
    <property type="match status" value="2"/>
</dbReference>
<dbReference type="Proteomes" id="UP000736335">
    <property type="component" value="Unassembled WGS sequence"/>
</dbReference>
<dbReference type="Pfam" id="PF24883">
    <property type="entry name" value="NPHP3_N"/>
    <property type="match status" value="1"/>
</dbReference>
<dbReference type="PROSITE" id="PS50837">
    <property type="entry name" value="NACHT"/>
    <property type="match status" value="1"/>
</dbReference>
<evidence type="ECO:0000313" key="5">
    <source>
        <dbReference type="Proteomes" id="UP000736335"/>
    </source>
</evidence>
<accession>A0A9P6L838</accession>
<dbReference type="OrthoDB" id="3027122at2759"/>
<feature type="region of interest" description="Disordered" evidence="2">
    <location>
        <begin position="1"/>
        <end position="21"/>
    </location>
</feature>
<organism evidence="4 5">
    <name type="scientific">Thelephora terrestris</name>
    <dbReference type="NCBI Taxonomy" id="56493"/>
    <lineage>
        <taxon>Eukaryota</taxon>
        <taxon>Fungi</taxon>
        <taxon>Dikarya</taxon>
        <taxon>Basidiomycota</taxon>
        <taxon>Agaricomycotina</taxon>
        <taxon>Agaricomycetes</taxon>
        <taxon>Thelephorales</taxon>
        <taxon>Thelephoraceae</taxon>
        <taxon>Thelephora</taxon>
    </lineage>
</organism>
<dbReference type="PANTHER" id="PTHR10039:SF17">
    <property type="entry name" value="FUNGAL STAND N-TERMINAL GOODBYE DOMAIN-CONTAINING PROTEIN-RELATED"/>
    <property type="match status" value="1"/>
</dbReference>
<dbReference type="PANTHER" id="PTHR10039">
    <property type="entry name" value="AMELOGENIN"/>
    <property type="match status" value="1"/>
</dbReference>
<feature type="compositionally biased region" description="Basic residues" evidence="2">
    <location>
        <begin position="1"/>
        <end position="11"/>
    </location>
</feature>
<dbReference type="InterPro" id="IPR056884">
    <property type="entry name" value="NPHP3-like_N"/>
</dbReference>
<comment type="caution">
    <text evidence="4">The sequence shown here is derived from an EMBL/GenBank/DDBJ whole genome shotgun (WGS) entry which is preliminary data.</text>
</comment>
<keyword evidence="5" id="KW-1185">Reference proteome</keyword>
<dbReference type="SUPFAM" id="SSF82171">
    <property type="entry name" value="DPP6 N-terminal domain-like"/>
    <property type="match status" value="1"/>
</dbReference>
<dbReference type="SUPFAM" id="SSF52540">
    <property type="entry name" value="P-loop containing nucleoside triphosphate hydrolases"/>
    <property type="match status" value="1"/>
</dbReference>
<keyword evidence="1" id="KW-0677">Repeat</keyword>